<dbReference type="InterPro" id="IPR000719">
    <property type="entry name" value="Prot_kinase_dom"/>
</dbReference>
<dbReference type="InterPro" id="IPR011009">
    <property type="entry name" value="Kinase-like_dom_sf"/>
</dbReference>
<keyword evidence="3" id="KW-0418">Kinase</keyword>
<evidence type="ECO:0000256" key="1">
    <source>
        <dbReference type="ARBA" id="ARBA00022679"/>
    </source>
</evidence>
<evidence type="ECO:0000256" key="5">
    <source>
        <dbReference type="PROSITE-ProRule" id="PRU10141"/>
    </source>
</evidence>
<feature type="domain" description="Protein kinase" evidence="6">
    <location>
        <begin position="68"/>
        <end position="319"/>
    </location>
</feature>
<keyword evidence="4 5" id="KW-0067">ATP-binding</keyword>
<dbReference type="Proteomes" id="UP000322530">
    <property type="component" value="Unassembled WGS sequence"/>
</dbReference>
<dbReference type="Gene3D" id="1.10.510.10">
    <property type="entry name" value="Transferase(Phosphotransferase) domain 1"/>
    <property type="match status" value="1"/>
</dbReference>
<sequence>MGRDQDLFCNQCGCANPGYANFCRFCGHAISGLVSLGASSSPAVAVAEPQGAVLTQRVQIDQLLKQRYKIVRRVGQGGYGEVYAAVDTEFMERRVAVKEMIQQGLNAQELLDAIEGFKREATLLATLTHPNLPSIYDYFSEQGNWYLVMSYIDGETLESYTRQRGGSLPIEKVLQIGIQLAAVLSFLHTRKPSIIFRDLKPSNIMRTPEGQIYLIDFGIARHFKPGQRKDTFILGSPGYAAPEQYGRMQTTPQSDVYSLGALLHHLLTGIDPSQHPFRYQELDLPEYPQLSILIHCMVEMDPKKRPVNMGNIQRELQRIAMGRVHYMAQTSKRPLVLRPASVQLSISNPQVPSNLPPAIPHPPSAVHTPPYFPHSRSPLRRIWSGVNNLSRRILARP</sequence>
<protein>
    <recommendedName>
        <fullName evidence="6">Protein kinase domain-containing protein</fullName>
    </recommendedName>
</protein>
<dbReference type="PANTHER" id="PTHR43289">
    <property type="entry name" value="MITOGEN-ACTIVATED PROTEIN KINASE KINASE KINASE 20-RELATED"/>
    <property type="match status" value="1"/>
</dbReference>
<organism evidence="7 8">
    <name type="scientific">Dictyobacter arantiisoli</name>
    <dbReference type="NCBI Taxonomy" id="2014874"/>
    <lineage>
        <taxon>Bacteria</taxon>
        <taxon>Bacillati</taxon>
        <taxon>Chloroflexota</taxon>
        <taxon>Ktedonobacteria</taxon>
        <taxon>Ktedonobacterales</taxon>
        <taxon>Dictyobacteraceae</taxon>
        <taxon>Dictyobacter</taxon>
    </lineage>
</organism>
<dbReference type="SUPFAM" id="SSF56112">
    <property type="entry name" value="Protein kinase-like (PK-like)"/>
    <property type="match status" value="1"/>
</dbReference>
<dbReference type="GO" id="GO:0005524">
    <property type="term" value="F:ATP binding"/>
    <property type="evidence" value="ECO:0007669"/>
    <property type="project" value="UniProtKB-UniRule"/>
</dbReference>
<reference evidence="7 8" key="1">
    <citation type="submission" date="2019-01" db="EMBL/GenBank/DDBJ databases">
        <title>Draft genome sequence of Dictyobacter sp. Uno17.</title>
        <authorList>
            <person name="Wang C.M."/>
            <person name="Zheng Y."/>
            <person name="Sakai Y."/>
            <person name="Abe K."/>
            <person name="Yokota A."/>
            <person name="Yabe S."/>
        </authorList>
    </citation>
    <scope>NUCLEOTIDE SEQUENCE [LARGE SCALE GENOMIC DNA]</scope>
    <source>
        <strain evidence="7 8">Uno17</strain>
    </source>
</reference>
<dbReference type="Gene3D" id="3.30.200.20">
    <property type="entry name" value="Phosphorylase Kinase, domain 1"/>
    <property type="match status" value="1"/>
</dbReference>
<evidence type="ECO:0000313" key="7">
    <source>
        <dbReference type="EMBL" id="GCF08167.1"/>
    </source>
</evidence>
<dbReference type="GO" id="GO:0004674">
    <property type="term" value="F:protein serine/threonine kinase activity"/>
    <property type="evidence" value="ECO:0007669"/>
    <property type="project" value="TreeGrafter"/>
</dbReference>
<dbReference type="EMBL" id="BIXY01000019">
    <property type="protein sequence ID" value="GCF08167.1"/>
    <property type="molecule type" value="Genomic_DNA"/>
</dbReference>
<name>A0A5A5T9Z9_9CHLR</name>
<keyword evidence="8" id="KW-1185">Reference proteome</keyword>
<evidence type="ECO:0000256" key="4">
    <source>
        <dbReference type="ARBA" id="ARBA00022840"/>
    </source>
</evidence>
<dbReference type="Pfam" id="PF00069">
    <property type="entry name" value="Pkinase"/>
    <property type="match status" value="1"/>
</dbReference>
<evidence type="ECO:0000259" key="6">
    <source>
        <dbReference type="PROSITE" id="PS50011"/>
    </source>
</evidence>
<evidence type="ECO:0000256" key="3">
    <source>
        <dbReference type="ARBA" id="ARBA00022777"/>
    </source>
</evidence>
<dbReference type="RefSeq" id="WP_172631970.1">
    <property type="nucleotide sequence ID" value="NZ_BIXY01000019.1"/>
</dbReference>
<keyword evidence="2 5" id="KW-0547">Nucleotide-binding</keyword>
<dbReference type="SMART" id="SM00220">
    <property type="entry name" value="S_TKc"/>
    <property type="match status" value="1"/>
</dbReference>
<dbReference type="CDD" id="cd14014">
    <property type="entry name" value="STKc_PknB_like"/>
    <property type="match status" value="1"/>
</dbReference>
<evidence type="ECO:0000256" key="2">
    <source>
        <dbReference type="ARBA" id="ARBA00022741"/>
    </source>
</evidence>
<feature type="binding site" evidence="5">
    <location>
        <position position="98"/>
    </location>
    <ligand>
        <name>ATP</name>
        <dbReference type="ChEBI" id="CHEBI:30616"/>
    </ligand>
</feature>
<dbReference type="PANTHER" id="PTHR43289:SF34">
    <property type="entry name" value="SERINE_THREONINE-PROTEIN KINASE YBDM-RELATED"/>
    <property type="match status" value="1"/>
</dbReference>
<dbReference type="PROSITE" id="PS50011">
    <property type="entry name" value="PROTEIN_KINASE_DOM"/>
    <property type="match status" value="1"/>
</dbReference>
<keyword evidence="1" id="KW-0808">Transferase</keyword>
<comment type="caution">
    <text evidence="7">The sequence shown here is derived from an EMBL/GenBank/DDBJ whole genome shotgun (WGS) entry which is preliminary data.</text>
</comment>
<evidence type="ECO:0000313" key="8">
    <source>
        <dbReference type="Proteomes" id="UP000322530"/>
    </source>
</evidence>
<dbReference type="InterPro" id="IPR017441">
    <property type="entry name" value="Protein_kinase_ATP_BS"/>
</dbReference>
<gene>
    <name evidence="7" type="ORF">KDI_17310</name>
</gene>
<dbReference type="PROSITE" id="PS00107">
    <property type="entry name" value="PROTEIN_KINASE_ATP"/>
    <property type="match status" value="1"/>
</dbReference>
<dbReference type="AlphaFoldDB" id="A0A5A5T9Z9"/>
<accession>A0A5A5T9Z9</accession>
<proteinExistence type="predicted"/>